<comment type="caution">
    <text evidence="1">The sequence shown here is derived from an EMBL/GenBank/DDBJ whole genome shotgun (WGS) entry which is preliminary data.</text>
</comment>
<evidence type="ECO:0000313" key="1">
    <source>
        <dbReference type="EMBL" id="MBB5837569.1"/>
    </source>
</evidence>
<organism evidence="1 2">
    <name type="scientific">Kribbella italica</name>
    <dbReference type="NCBI Taxonomy" id="1540520"/>
    <lineage>
        <taxon>Bacteria</taxon>
        <taxon>Bacillati</taxon>
        <taxon>Actinomycetota</taxon>
        <taxon>Actinomycetes</taxon>
        <taxon>Propionibacteriales</taxon>
        <taxon>Kribbellaceae</taxon>
        <taxon>Kribbella</taxon>
    </lineage>
</organism>
<reference evidence="1 2" key="1">
    <citation type="submission" date="2020-08" db="EMBL/GenBank/DDBJ databases">
        <title>Sequencing the genomes of 1000 actinobacteria strains.</title>
        <authorList>
            <person name="Klenk H.-P."/>
        </authorList>
    </citation>
    <scope>NUCLEOTIDE SEQUENCE [LARGE SCALE GENOMIC DNA]</scope>
    <source>
        <strain evidence="1 2">DSM 28967</strain>
    </source>
</reference>
<keyword evidence="2" id="KW-1185">Reference proteome</keyword>
<protein>
    <submittedName>
        <fullName evidence="1">Uncharacterized protein</fullName>
    </submittedName>
</protein>
<name>A0A7W9MV92_9ACTN</name>
<proteinExistence type="predicted"/>
<dbReference type="Proteomes" id="UP000549971">
    <property type="component" value="Unassembled WGS sequence"/>
</dbReference>
<dbReference type="EMBL" id="JACHMY010000001">
    <property type="protein sequence ID" value="MBB5837569.1"/>
    <property type="molecule type" value="Genomic_DNA"/>
</dbReference>
<gene>
    <name evidence="1" type="ORF">HDA39_004303</name>
</gene>
<dbReference type="AlphaFoldDB" id="A0A7W9MV92"/>
<accession>A0A7W9MV92</accession>
<evidence type="ECO:0000313" key="2">
    <source>
        <dbReference type="Proteomes" id="UP000549971"/>
    </source>
</evidence>
<sequence>MKQEKGAAAAAPFQVERQAGNGTPVLLWQR</sequence>